<comment type="function">
    <text evidence="8">Subunit of the oligosaccharyl transferase (OST) complex that catalyzes the initial transfer of a defined glycan (Glc(3)Man(9)GlcNAc(2) in eukaryotes) from the lipid carrier dolichol-pyrophosphate to an asparagine residue within an Asn-X-Ser/Thr consensus motif in nascent polypeptide chains, the first step in protein N-glycosylation. N-glycosylation occurs cotranslationally and the complex associates with the Sec61 complex at the channel-forming translocon complex that mediates protein translocation across the endoplasmic reticulum (ER).</text>
</comment>
<proteinExistence type="inferred from homology"/>
<evidence type="ECO:0000256" key="3">
    <source>
        <dbReference type="ARBA" id="ARBA00008743"/>
    </source>
</evidence>
<name>A0A9P6W9C9_MAUEX</name>
<dbReference type="GO" id="GO:0016740">
    <property type="term" value="F:transferase activity"/>
    <property type="evidence" value="ECO:0007669"/>
    <property type="project" value="UniProtKB-KW"/>
</dbReference>
<comment type="similarity">
    <text evidence="3 8">Belongs to the DDOST 48 kDa subunit family.</text>
</comment>
<keyword evidence="4 8" id="KW-0812">Transmembrane</keyword>
<protein>
    <recommendedName>
        <fullName evidence="8">Dolichyl-diphosphooligosaccharide--protein glycosyltransferase subunit WBP1</fullName>
        <shortName evidence="8">Oligosaccharyl transferase subunit WBP1</shortName>
    </recommendedName>
</protein>
<comment type="pathway">
    <text evidence="2 8">Protein modification; protein glycosylation.</text>
</comment>
<dbReference type="PANTHER" id="PTHR10830:SF0">
    <property type="entry name" value="DOLICHYL-DIPHOSPHOOLIGOSACCHARIDE--PROTEIN GLYCOSYLTRANSFERASE 48 KDA SUBUNIT"/>
    <property type="match status" value="1"/>
</dbReference>
<evidence type="ECO:0000256" key="2">
    <source>
        <dbReference type="ARBA" id="ARBA00004922"/>
    </source>
</evidence>
<evidence type="ECO:0000256" key="4">
    <source>
        <dbReference type="ARBA" id="ARBA00022692"/>
    </source>
</evidence>
<evidence type="ECO:0000259" key="9">
    <source>
        <dbReference type="Pfam" id="PF03345"/>
    </source>
</evidence>
<keyword evidence="11" id="KW-0808">Transferase</keyword>
<feature type="domain" description="OST48 N-terminal" evidence="9">
    <location>
        <begin position="30"/>
        <end position="266"/>
    </location>
</feature>
<dbReference type="EMBL" id="PUHR01000080">
    <property type="protein sequence ID" value="KAG0668074.1"/>
    <property type="molecule type" value="Genomic_DNA"/>
</dbReference>
<comment type="subcellular location">
    <subcellularLocation>
        <location evidence="8">Endoplasmic reticulum membrane</location>
        <topology evidence="8">Single-pass type I membrane protein</topology>
    </subcellularLocation>
    <subcellularLocation>
        <location evidence="1">Membrane</location>
        <topology evidence="1">Single-pass type I membrane protein</topology>
    </subcellularLocation>
</comment>
<dbReference type="InterPro" id="IPR055457">
    <property type="entry name" value="OST48_N"/>
</dbReference>
<feature type="transmembrane region" description="Helical" evidence="8">
    <location>
        <begin position="406"/>
        <end position="428"/>
    </location>
</feature>
<keyword evidence="6 8" id="KW-1133">Transmembrane helix</keyword>
<dbReference type="InterPro" id="IPR055459">
    <property type="entry name" value="OST48_MD"/>
</dbReference>
<accession>A0A9P6W9C9</accession>
<evidence type="ECO:0000259" key="10">
    <source>
        <dbReference type="Pfam" id="PF23358"/>
    </source>
</evidence>
<dbReference type="GO" id="GO:0008250">
    <property type="term" value="C:oligosaccharyltransferase complex"/>
    <property type="evidence" value="ECO:0007669"/>
    <property type="project" value="TreeGrafter"/>
</dbReference>
<keyword evidence="8" id="KW-0732">Signal</keyword>
<keyword evidence="5 8" id="KW-0256">Endoplasmic reticulum</keyword>
<sequence length="445" mass="50856">MLGLRYIQCFLLLLCSIIVNVHAKSAIGSRTLIVFDDRVDDLSNYSNFFNLLKDHEFDITTLELSDKSTKINLFEKDTRLYDNLILFPVKGKLYSKQLAAKKLIHFNEDGGNILALTIPKVSSDPIHLYLNQLGIYPSPRTQSLKDLFQDSNNNNLQFTAKESIENKIIYSNENAEDSIYNFGDSVSAALLDNREQIIPLLKASRTSFTSGNKTREINWTDGTQGYLIAGFQNLVNARSLWLGSVQFLSNEHFKQNLDLINDLIQWNFQEKNIIKVTNVNHYHTESNLSYDELPYKVTDNITYTISLSQWDGSKWIPFITDDLQFELRQVDPYYRITMKPQGVSPIDPQAELYSTGDFKLPNRHGMFTFLTNYQRSGLSFIHQSDVKAIRHLANDEYPRSFEIPNAWVYLASIATVIISFIAFVLFFIATPASVSEGVTTAKKTN</sequence>
<comment type="subunit">
    <text evidence="8">Component of the oligosaccharyltransferase (OST) complex.</text>
</comment>
<evidence type="ECO:0000256" key="5">
    <source>
        <dbReference type="ARBA" id="ARBA00022824"/>
    </source>
</evidence>
<dbReference type="GO" id="GO:0018279">
    <property type="term" value="P:protein N-linked glycosylation via asparagine"/>
    <property type="evidence" value="ECO:0007669"/>
    <property type="project" value="UniProtKB-UniRule"/>
</dbReference>
<keyword evidence="7 8" id="KW-0472">Membrane</keyword>
<feature type="domain" description="OST48 middle" evidence="10">
    <location>
        <begin position="287"/>
        <end position="429"/>
    </location>
</feature>
<dbReference type="AlphaFoldDB" id="A0A9P6W9C9"/>
<organism evidence="11 12">
    <name type="scientific">Maudiozyma exigua</name>
    <name type="common">Yeast</name>
    <name type="synonym">Kazachstania exigua</name>
    <dbReference type="NCBI Taxonomy" id="34358"/>
    <lineage>
        <taxon>Eukaryota</taxon>
        <taxon>Fungi</taxon>
        <taxon>Dikarya</taxon>
        <taxon>Ascomycota</taxon>
        <taxon>Saccharomycotina</taxon>
        <taxon>Saccharomycetes</taxon>
        <taxon>Saccharomycetales</taxon>
        <taxon>Saccharomycetaceae</taxon>
        <taxon>Maudiozyma</taxon>
    </lineage>
</organism>
<dbReference type="OrthoDB" id="29105at2759"/>
<comment type="caution">
    <text evidence="11">The sequence shown here is derived from an EMBL/GenBank/DDBJ whole genome shotgun (WGS) entry which is preliminary data.</text>
</comment>
<feature type="signal peptide" evidence="8">
    <location>
        <begin position="1"/>
        <end position="23"/>
    </location>
</feature>
<dbReference type="Pfam" id="PF03345">
    <property type="entry name" value="OST48_N"/>
    <property type="match status" value="1"/>
</dbReference>
<dbReference type="InterPro" id="IPR005013">
    <property type="entry name" value="DDOST_48_kDa_subunit"/>
</dbReference>
<gene>
    <name evidence="11" type="primary">WBP1</name>
    <name evidence="11" type="ORF">C6P45_005080</name>
</gene>
<evidence type="ECO:0000256" key="7">
    <source>
        <dbReference type="ARBA" id="ARBA00023136"/>
    </source>
</evidence>
<dbReference type="Pfam" id="PF23358">
    <property type="entry name" value="OST48_MD"/>
    <property type="match status" value="1"/>
</dbReference>
<evidence type="ECO:0000256" key="1">
    <source>
        <dbReference type="ARBA" id="ARBA00004479"/>
    </source>
</evidence>
<evidence type="ECO:0000313" key="12">
    <source>
        <dbReference type="Proteomes" id="UP000750334"/>
    </source>
</evidence>
<feature type="chain" id="PRO_5040540413" description="Dolichyl-diphosphooligosaccharide--protein glycosyltransferase subunit WBP1" evidence="8">
    <location>
        <begin position="24"/>
        <end position="445"/>
    </location>
</feature>
<evidence type="ECO:0000313" key="11">
    <source>
        <dbReference type="EMBL" id="KAG0668074.1"/>
    </source>
</evidence>
<evidence type="ECO:0000256" key="6">
    <source>
        <dbReference type="ARBA" id="ARBA00022989"/>
    </source>
</evidence>
<dbReference type="Proteomes" id="UP000750334">
    <property type="component" value="Unassembled WGS sequence"/>
</dbReference>
<keyword evidence="12" id="KW-1185">Reference proteome</keyword>
<dbReference type="PANTHER" id="PTHR10830">
    <property type="entry name" value="DOLICHYL-DIPHOSPHOOLIGOSACCHARIDE--PROTEIN GLYCOSYLTRANSFERASE 48 KDA SUBUNIT"/>
    <property type="match status" value="1"/>
</dbReference>
<reference evidence="11 12" key="1">
    <citation type="submission" date="2020-11" db="EMBL/GenBank/DDBJ databases">
        <title>Kefir isolates.</title>
        <authorList>
            <person name="Marcisauskas S."/>
            <person name="Kim Y."/>
            <person name="Blasche S."/>
        </authorList>
    </citation>
    <scope>NUCLEOTIDE SEQUENCE [LARGE SCALE GENOMIC DNA]</scope>
    <source>
        <strain evidence="11 12">OG2</strain>
    </source>
</reference>
<evidence type="ECO:0000256" key="8">
    <source>
        <dbReference type="RuleBase" id="RU361142"/>
    </source>
</evidence>